<dbReference type="Pfam" id="PF12697">
    <property type="entry name" value="Abhydrolase_6"/>
    <property type="match status" value="1"/>
</dbReference>
<organism evidence="3 4">
    <name type="scientific">Phialocephala subalpina</name>
    <dbReference type="NCBI Taxonomy" id="576137"/>
    <lineage>
        <taxon>Eukaryota</taxon>
        <taxon>Fungi</taxon>
        <taxon>Dikarya</taxon>
        <taxon>Ascomycota</taxon>
        <taxon>Pezizomycotina</taxon>
        <taxon>Leotiomycetes</taxon>
        <taxon>Helotiales</taxon>
        <taxon>Mollisiaceae</taxon>
        <taxon>Phialocephala</taxon>
        <taxon>Phialocephala fortinii species complex</taxon>
    </lineage>
</organism>
<dbReference type="Gene3D" id="3.40.50.1820">
    <property type="entry name" value="alpha/beta hydrolase"/>
    <property type="match status" value="1"/>
</dbReference>
<evidence type="ECO:0000256" key="1">
    <source>
        <dbReference type="SAM" id="MobiDB-lite"/>
    </source>
</evidence>
<gene>
    <name evidence="3" type="ORF">PAC_17400</name>
</gene>
<dbReference type="InterPro" id="IPR000073">
    <property type="entry name" value="AB_hydrolase_1"/>
</dbReference>
<dbReference type="SUPFAM" id="SSF53474">
    <property type="entry name" value="alpha/beta-Hydrolases"/>
    <property type="match status" value="1"/>
</dbReference>
<evidence type="ECO:0000313" key="3">
    <source>
        <dbReference type="EMBL" id="CZR67501.1"/>
    </source>
</evidence>
<proteinExistence type="predicted"/>
<dbReference type="Proteomes" id="UP000184330">
    <property type="component" value="Unassembled WGS sequence"/>
</dbReference>
<dbReference type="PANTHER" id="PTHR43798:SF33">
    <property type="entry name" value="HYDROLASE, PUTATIVE (AFU_ORTHOLOGUE AFUA_2G14860)-RELATED"/>
    <property type="match status" value="1"/>
</dbReference>
<sequence>MSSQESSPKEANLEISYTRLSPPPDPNGKDPSHAPIVFLHGLSTCHMEFSHTTPFLSKDYDLILVDLPGHSGSRDILPFTLDNAVNALSHLVSTKVAGGRAHVVGLSLGGVVALELARRRPELVLSLFCTGCAPLSGYRKWFISRSRLMGGIEILSGKLTTERMFWSYIGVEPFPRLRAEMRRNHSMELLRSGYGACTEMTIEKVAEIRGVRIAIVAGGKKDSVEQTRETGKVLANANPECKAFVVRDAVHLWDLQLPELFAQGVRAWVEGSEMPKEFELLK</sequence>
<dbReference type="InterPro" id="IPR050266">
    <property type="entry name" value="AB_hydrolase_sf"/>
</dbReference>
<dbReference type="AlphaFoldDB" id="A0A1L7XR14"/>
<evidence type="ECO:0000259" key="2">
    <source>
        <dbReference type="Pfam" id="PF12697"/>
    </source>
</evidence>
<accession>A0A1L7XR14</accession>
<evidence type="ECO:0000313" key="4">
    <source>
        <dbReference type="Proteomes" id="UP000184330"/>
    </source>
</evidence>
<dbReference type="PANTHER" id="PTHR43798">
    <property type="entry name" value="MONOACYLGLYCEROL LIPASE"/>
    <property type="match status" value="1"/>
</dbReference>
<feature type="region of interest" description="Disordered" evidence="1">
    <location>
        <begin position="1"/>
        <end position="32"/>
    </location>
</feature>
<dbReference type="OrthoDB" id="8119704at2759"/>
<dbReference type="EMBL" id="FJOG01000044">
    <property type="protein sequence ID" value="CZR67501.1"/>
    <property type="molecule type" value="Genomic_DNA"/>
</dbReference>
<dbReference type="InterPro" id="IPR029058">
    <property type="entry name" value="AB_hydrolase_fold"/>
</dbReference>
<feature type="domain" description="AB hydrolase-1" evidence="2">
    <location>
        <begin position="36"/>
        <end position="157"/>
    </location>
</feature>
<keyword evidence="4" id="KW-1185">Reference proteome</keyword>
<name>A0A1L7XR14_9HELO</name>
<protein>
    <recommendedName>
        <fullName evidence="2">AB hydrolase-1 domain-containing protein</fullName>
    </recommendedName>
</protein>
<dbReference type="STRING" id="576137.A0A1L7XR14"/>
<reference evidence="3 4" key="1">
    <citation type="submission" date="2016-03" db="EMBL/GenBank/DDBJ databases">
        <authorList>
            <person name="Ploux O."/>
        </authorList>
    </citation>
    <scope>NUCLEOTIDE SEQUENCE [LARGE SCALE GENOMIC DNA]</scope>
    <source>
        <strain evidence="3 4">UAMH 11012</strain>
    </source>
</reference>
<dbReference type="GO" id="GO:0016020">
    <property type="term" value="C:membrane"/>
    <property type="evidence" value="ECO:0007669"/>
    <property type="project" value="TreeGrafter"/>
</dbReference>